<dbReference type="RefSeq" id="XP_018034650.1">
    <property type="nucleotide sequence ID" value="XM_018178565.1"/>
</dbReference>
<sequence>MGINNEAKPRRSTKSDVLAKGSGRVLSYEDVQELRAKRAEKDAAKEAGKGKRGRKRKNTALEAEANPQDTEAGPTVPKRKIAKVNEGKALEAREMPLKAPIANMY</sequence>
<evidence type="ECO:0000313" key="2">
    <source>
        <dbReference type="EMBL" id="OAG04285.1"/>
    </source>
</evidence>
<keyword evidence="3" id="KW-1185">Reference proteome</keyword>
<reference evidence="2 3" key="1">
    <citation type="submission" date="2016-05" db="EMBL/GenBank/DDBJ databases">
        <title>Comparative analysis of secretome profiles of manganese(II)-oxidizing ascomycete fungi.</title>
        <authorList>
            <consortium name="DOE Joint Genome Institute"/>
            <person name="Zeiner C.A."/>
            <person name="Purvine S.O."/>
            <person name="Zink E.M."/>
            <person name="Wu S."/>
            <person name="Pasa-Tolic L."/>
            <person name="Chaput D.L."/>
            <person name="Haridas S."/>
            <person name="Grigoriev I.V."/>
            <person name="Santelli C.M."/>
            <person name="Hansel C.M."/>
        </authorList>
    </citation>
    <scope>NUCLEOTIDE SEQUENCE [LARGE SCALE GENOMIC DNA]</scope>
    <source>
        <strain evidence="2 3">AP3s5-JAC2a</strain>
    </source>
</reference>
<protein>
    <submittedName>
        <fullName evidence="2">Uncharacterized protein</fullName>
    </submittedName>
</protein>
<evidence type="ECO:0000313" key="3">
    <source>
        <dbReference type="Proteomes" id="UP000077069"/>
    </source>
</evidence>
<evidence type="ECO:0000256" key="1">
    <source>
        <dbReference type="SAM" id="MobiDB-lite"/>
    </source>
</evidence>
<dbReference type="OrthoDB" id="4357141at2759"/>
<dbReference type="STRING" id="1460663.A0A177C9N2"/>
<dbReference type="GeneID" id="28762051"/>
<dbReference type="InParanoid" id="A0A177C9N2"/>
<name>A0A177C9N2_9PLEO</name>
<gene>
    <name evidence="2" type="ORF">CC84DRAFT_1164803</name>
</gene>
<dbReference type="Proteomes" id="UP000077069">
    <property type="component" value="Unassembled WGS sequence"/>
</dbReference>
<feature type="region of interest" description="Disordered" evidence="1">
    <location>
        <begin position="35"/>
        <end position="79"/>
    </location>
</feature>
<accession>A0A177C9N2</accession>
<organism evidence="2 3">
    <name type="scientific">Paraphaeosphaeria sporulosa</name>
    <dbReference type="NCBI Taxonomy" id="1460663"/>
    <lineage>
        <taxon>Eukaryota</taxon>
        <taxon>Fungi</taxon>
        <taxon>Dikarya</taxon>
        <taxon>Ascomycota</taxon>
        <taxon>Pezizomycotina</taxon>
        <taxon>Dothideomycetes</taxon>
        <taxon>Pleosporomycetidae</taxon>
        <taxon>Pleosporales</taxon>
        <taxon>Massarineae</taxon>
        <taxon>Didymosphaeriaceae</taxon>
        <taxon>Paraphaeosphaeria</taxon>
    </lineage>
</organism>
<feature type="compositionally biased region" description="Basic and acidic residues" evidence="1">
    <location>
        <begin position="35"/>
        <end position="49"/>
    </location>
</feature>
<dbReference type="AlphaFoldDB" id="A0A177C9N2"/>
<dbReference type="EMBL" id="KV441553">
    <property type="protein sequence ID" value="OAG04285.1"/>
    <property type="molecule type" value="Genomic_DNA"/>
</dbReference>
<proteinExistence type="predicted"/>